<dbReference type="KEGG" id="sri:SELR_pSRC102480"/>
<dbReference type="Proteomes" id="UP000007887">
    <property type="component" value="Plasmid pSRC1"/>
</dbReference>
<feature type="chain" id="PRO_5038586090" evidence="2">
    <location>
        <begin position="25"/>
        <end position="293"/>
    </location>
</feature>
<organism evidence="4 5">
    <name type="scientific">Selenomonas ruminantium subsp. lactilytica (strain NBRC 103574 / TAM6421)</name>
    <dbReference type="NCBI Taxonomy" id="927704"/>
    <lineage>
        <taxon>Bacteria</taxon>
        <taxon>Bacillati</taxon>
        <taxon>Bacillota</taxon>
        <taxon>Negativicutes</taxon>
        <taxon>Selenomonadales</taxon>
        <taxon>Selenomonadaceae</taxon>
        <taxon>Selenomonas</taxon>
    </lineage>
</organism>
<dbReference type="PATRIC" id="fig|927704.6.peg.3175"/>
<dbReference type="Pfam" id="PF00497">
    <property type="entry name" value="SBP_bac_3"/>
    <property type="match status" value="1"/>
</dbReference>
<dbReference type="PANTHER" id="PTHR35936">
    <property type="entry name" value="MEMBRANE-BOUND LYTIC MUREIN TRANSGLYCOSYLASE F"/>
    <property type="match status" value="1"/>
</dbReference>
<keyword evidence="4" id="KW-0614">Plasmid</keyword>
<reference evidence="4 5" key="1">
    <citation type="submission" date="2011-10" db="EMBL/GenBank/DDBJ databases">
        <title>Whole genome sequence of Selenomonas ruminantium subsp. lactilytica TAM6421.</title>
        <authorList>
            <person name="Oguchi A."/>
            <person name="Ankai A."/>
            <person name="Kaneko J."/>
            <person name="Yamada-Narita S."/>
            <person name="Fukui S."/>
            <person name="Takahashi M."/>
            <person name="Onodera T."/>
            <person name="Kojima S."/>
            <person name="Fushimi T."/>
            <person name="Abe N."/>
            <person name="Kamio Y."/>
            <person name="Yamazaki S."/>
            <person name="Fujita N."/>
        </authorList>
    </citation>
    <scope>NUCLEOTIDE SEQUENCE [LARGE SCALE GENOMIC DNA]</scope>
    <source>
        <strain evidence="5">NBRC 103574 / TAM6421</strain>
        <plasmid evidence="4 5">pSRC1</plasmid>
    </source>
</reference>
<evidence type="ECO:0000313" key="4">
    <source>
        <dbReference type="EMBL" id="BAL85055.1"/>
    </source>
</evidence>
<evidence type="ECO:0000256" key="1">
    <source>
        <dbReference type="ARBA" id="ARBA00022729"/>
    </source>
</evidence>
<keyword evidence="1 2" id="KW-0732">Signal</keyword>
<protein>
    <submittedName>
        <fullName evidence="4">Putative periplasmic amino acid-binding protein</fullName>
    </submittedName>
</protein>
<dbReference type="InterPro" id="IPR001638">
    <property type="entry name" value="Solute-binding_3/MltF_N"/>
</dbReference>
<name>I0GWB8_SELRL</name>
<evidence type="ECO:0000259" key="3">
    <source>
        <dbReference type="SMART" id="SM00062"/>
    </source>
</evidence>
<dbReference type="HOGENOM" id="CLU_019602_18_2_9"/>
<proteinExistence type="predicted"/>
<sequence length="293" mass="31756">MNLKKMIPALCTALTCLLLLTGCGGEESTSDNAKPAAAGNTLQAAKDKGVLVVASSNDAPFAYLDAKNNNAFSGIDAEIIAEIAKRLGIAKVEMKQVPFENLLIELNNGTVDMVTDAMYIKPERLAKAYFTNQWYREGEAVVVKKDSPIKTKEDLKDKVIGGQKGMTFLETAQKWQQEGKVKEVKVFSSQAELMMAVNTGKIDACITDGIVAGYTLKQNADLALRIMEPYEPESSGVIGAAIRFTDKDLLDAVNAELEKMRADGTLKAIYDKYNLPENYRVLDAAAAATTNGK</sequence>
<dbReference type="AlphaFoldDB" id="I0GWB8"/>
<dbReference type="Gene3D" id="3.40.190.10">
    <property type="entry name" value="Periplasmic binding protein-like II"/>
    <property type="match status" value="2"/>
</dbReference>
<accession>I0GWB8</accession>
<evidence type="ECO:0000313" key="5">
    <source>
        <dbReference type="Proteomes" id="UP000007887"/>
    </source>
</evidence>
<dbReference type="SMART" id="SM00062">
    <property type="entry name" value="PBPb"/>
    <property type="match status" value="1"/>
</dbReference>
<dbReference type="PROSITE" id="PS51257">
    <property type="entry name" value="PROKAR_LIPOPROTEIN"/>
    <property type="match status" value="1"/>
</dbReference>
<dbReference type="PANTHER" id="PTHR35936:SF19">
    <property type="entry name" value="AMINO-ACID-BINDING PROTEIN YXEM-RELATED"/>
    <property type="match status" value="1"/>
</dbReference>
<feature type="signal peptide" evidence="2">
    <location>
        <begin position="1"/>
        <end position="24"/>
    </location>
</feature>
<dbReference type="SUPFAM" id="SSF53850">
    <property type="entry name" value="Periplasmic binding protein-like II"/>
    <property type="match status" value="1"/>
</dbReference>
<dbReference type="CDD" id="cd13530">
    <property type="entry name" value="PBP2_peptides_like"/>
    <property type="match status" value="1"/>
</dbReference>
<feature type="domain" description="Solute-binding protein family 3/N-terminal" evidence="3">
    <location>
        <begin position="50"/>
        <end position="277"/>
    </location>
</feature>
<evidence type="ECO:0000256" key="2">
    <source>
        <dbReference type="SAM" id="SignalP"/>
    </source>
</evidence>
<gene>
    <name evidence="4" type="ordered locus">SELR_pSRC102480</name>
</gene>
<dbReference type="RefSeq" id="WP_014431264.1">
    <property type="nucleotide sequence ID" value="NC_017078.1"/>
</dbReference>
<dbReference type="EMBL" id="AP012299">
    <property type="protein sequence ID" value="BAL85055.1"/>
    <property type="molecule type" value="Genomic_DNA"/>
</dbReference>
<geneLocation type="plasmid" evidence="4 5">
    <name>pSRC1</name>
</geneLocation>